<dbReference type="Proteomes" id="UP000515811">
    <property type="component" value="Chromosome"/>
</dbReference>
<protein>
    <submittedName>
        <fullName evidence="4">DUF4124 domain-containing protein</fullName>
    </submittedName>
</protein>
<sequence>MKLHKILLVTIACTWALAASAQWQWLDKDGRKVFSDQPPPIEVPQKNILRQPGGSKGQSRPAPQAAGTADAASAAAAPASAASAPALGSGKDKKLEEAKAKADAEEAAKKKADADRTAKAREDNCARARRARDTLTSGGLIGHVNAQGERGFMDDATREAELKRADGVIASDCGKSVP</sequence>
<evidence type="ECO:0000313" key="5">
    <source>
        <dbReference type="Proteomes" id="UP000515811"/>
    </source>
</evidence>
<feature type="domain" description="DUF4124" evidence="3">
    <location>
        <begin position="16"/>
        <end position="63"/>
    </location>
</feature>
<evidence type="ECO:0000259" key="3">
    <source>
        <dbReference type="Pfam" id="PF13511"/>
    </source>
</evidence>
<organism evidence="4 5">
    <name type="scientific">Diaphorobacter ruginosibacter</name>
    <dbReference type="NCBI Taxonomy" id="1715720"/>
    <lineage>
        <taxon>Bacteria</taxon>
        <taxon>Pseudomonadati</taxon>
        <taxon>Pseudomonadota</taxon>
        <taxon>Betaproteobacteria</taxon>
        <taxon>Burkholderiales</taxon>
        <taxon>Comamonadaceae</taxon>
        <taxon>Diaphorobacter</taxon>
    </lineage>
</organism>
<keyword evidence="5" id="KW-1185">Reference proteome</keyword>
<feature type="signal peptide" evidence="2">
    <location>
        <begin position="1"/>
        <end position="21"/>
    </location>
</feature>
<feature type="chain" id="PRO_5028868828" evidence="2">
    <location>
        <begin position="22"/>
        <end position="178"/>
    </location>
</feature>
<accession>A0A7G9RJR7</accession>
<dbReference type="Pfam" id="PF13511">
    <property type="entry name" value="DUF4124"/>
    <property type="match status" value="1"/>
</dbReference>
<feature type="compositionally biased region" description="Low complexity" evidence="1">
    <location>
        <begin position="61"/>
        <end position="86"/>
    </location>
</feature>
<proteinExistence type="predicted"/>
<reference evidence="4 5" key="1">
    <citation type="submission" date="2020-08" db="EMBL/GenBank/DDBJ databases">
        <title>Genome sequence of Diaphorobacter ruginosibacter DSM 27467T.</title>
        <authorList>
            <person name="Hyun D.-W."/>
            <person name="Bae J.-W."/>
        </authorList>
    </citation>
    <scope>NUCLEOTIDE SEQUENCE [LARGE SCALE GENOMIC DNA]</scope>
    <source>
        <strain evidence="4 5">DSM 27467</strain>
    </source>
</reference>
<dbReference type="InterPro" id="IPR025392">
    <property type="entry name" value="DUF4124"/>
</dbReference>
<keyword evidence="2" id="KW-0732">Signal</keyword>
<evidence type="ECO:0000313" key="4">
    <source>
        <dbReference type="EMBL" id="QNN55842.1"/>
    </source>
</evidence>
<feature type="region of interest" description="Disordered" evidence="1">
    <location>
        <begin position="35"/>
        <end position="131"/>
    </location>
</feature>
<feature type="compositionally biased region" description="Basic and acidic residues" evidence="1">
    <location>
        <begin position="90"/>
        <end position="126"/>
    </location>
</feature>
<dbReference type="KEGG" id="drg:H9K76_14670"/>
<evidence type="ECO:0000256" key="1">
    <source>
        <dbReference type="SAM" id="MobiDB-lite"/>
    </source>
</evidence>
<dbReference type="RefSeq" id="WP_187596115.1">
    <property type="nucleotide sequence ID" value="NZ_CP060714.1"/>
</dbReference>
<name>A0A7G9RJR7_9BURK</name>
<dbReference type="EMBL" id="CP060714">
    <property type="protein sequence ID" value="QNN55842.1"/>
    <property type="molecule type" value="Genomic_DNA"/>
</dbReference>
<gene>
    <name evidence="4" type="ORF">H9K76_14670</name>
</gene>
<evidence type="ECO:0000256" key="2">
    <source>
        <dbReference type="SAM" id="SignalP"/>
    </source>
</evidence>
<dbReference type="AlphaFoldDB" id="A0A7G9RJR7"/>